<dbReference type="AlphaFoldDB" id="A0AAQ3RJE0"/>
<keyword evidence="2" id="KW-1185">Reference proteome</keyword>
<proteinExistence type="predicted"/>
<dbReference type="EMBL" id="CP144692">
    <property type="protein sequence ID" value="WVY97533.1"/>
    <property type="molecule type" value="Genomic_DNA"/>
</dbReference>
<evidence type="ECO:0000313" key="1">
    <source>
        <dbReference type="EMBL" id="WVY97533.1"/>
    </source>
</evidence>
<evidence type="ECO:0000313" key="2">
    <source>
        <dbReference type="Proteomes" id="UP001374535"/>
    </source>
</evidence>
<organism evidence="1 2">
    <name type="scientific">Vigna mungo</name>
    <name type="common">Black gram</name>
    <name type="synonym">Phaseolus mungo</name>
    <dbReference type="NCBI Taxonomy" id="3915"/>
    <lineage>
        <taxon>Eukaryota</taxon>
        <taxon>Viridiplantae</taxon>
        <taxon>Streptophyta</taxon>
        <taxon>Embryophyta</taxon>
        <taxon>Tracheophyta</taxon>
        <taxon>Spermatophyta</taxon>
        <taxon>Magnoliopsida</taxon>
        <taxon>eudicotyledons</taxon>
        <taxon>Gunneridae</taxon>
        <taxon>Pentapetalae</taxon>
        <taxon>rosids</taxon>
        <taxon>fabids</taxon>
        <taxon>Fabales</taxon>
        <taxon>Fabaceae</taxon>
        <taxon>Papilionoideae</taxon>
        <taxon>50 kb inversion clade</taxon>
        <taxon>NPAAA clade</taxon>
        <taxon>indigoferoid/millettioid clade</taxon>
        <taxon>Phaseoleae</taxon>
        <taxon>Vigna</taxon>
    </lineage>
</organism>
<sequence length="119" mass="13459">MKKITKKYLQILRLGDSGEMKHPLKYWTKTLKSITMKFLNAFRLVYCVSKTSIRPTMAEVISYLSNPSVDVPYPGEPTNTMHKKILKKMVAGEFSTSSTFINQVSSSIQQSSTPSLDSF</sequence>
<accession>A0AAQ3RJE0</accession>
<gene>
    <name evidence="1" type="ORF">V8G54_029684</name>
</gene>
<reference evidence="1 2" key="1">
    <citation type="journal article" date="2023" name="Life. Sci Alliance">
        <title>Evolutionary insights into 3D genome organization and epigenetic landscape of Vigna mungo.</title>
        <authorList>
            <person name="Junaid A."/>
            <person name="Singh B."/>
            <person name="Bhatia S."/>
        </authorList>
    </citation>
    <scope>NUCLEOTIDE SEQUENCE [LARGE SCALE GENOMIC DNA]</scope>
    <source>
        <strain evidence="1">Urdbean</strain>
    </source>
</reference>
<name>A0AAQ3RJE0_VIGMU</name>
<dbReference type="Proteomes" id="UP001374535">
    <property type="component" value="Chromosome 9"/>
</dbReference>
<protein>
    <submittedName>
        <fullName evidence="1">Uncharacterized protein</fullName>
    </submittedName>
</protein>